<sequence length="239" mass="25401">MTATRRLLSCICQARVAYFQASQENKRRAESRIDLATLTTYGAIVLGFVFIPGPATLLTIARSTGSGTKAGIATGLGIAAGDLVHTALAIIGLSALIATSALLFSIIKYLGAAYLFYLGLRAIFEKSPANVLARTLQITPGKAFRQAVLAELLNPKTALFFLAFLPQFVRAGNGPVALQLTILGLVFVVLGFLSTVIFALCAGRLGHLLRRNSTVLKLQGKIVGGIYCALGLRLTLQHR</sequence>
<protein>
    <submittedName>
        <fullName evidence="7">LysE family translocator</fullName>
    </submittedName>
</protein>
<dbReference type="RefSeq" id="WP_320507015.1">
    <property type="nucleotide sequence ID" value="NZ_JAXCLW010000001.1"/>
</dbReference>
<feature type="transmembrane region" description="Helical" evidence="6">
    <location>
        <begin position="35"/>
        <end position="60"/>
    </location>
</feature>
<gene>
    <name evidence="7" type="ORF">SMD27_03910</name>
</gene>
<evidence type="ECO:0000256" key="1">
    <source>
        <dbReference type="ARBA" id="ARBA00004651"/>
    </source>
</evidence>
<dbReference type="PANTHER" id="PTHR30086">
    <property type="entry name" value="ARGININE EXPORTER PROTEIN ARGO"/>
    <property type="match status" value="1"/>
</dbReference>
<accession>A0ABU5E805</accession>
<reference evidence="7 8" key="1">
    <citation type="journal article" date="2016" name="Antonie Van Leeuwenhoek">
        <title>Dongia soli sp. nov., isolated from soil from Dokdo, Korea.</title>
        <authorList>
            <person name="Kim D.U."/>
            <person name="Lee H."/>
            <person name="Kim H."/>
            <person name="Kim S.G."/>
            <person name="Ka J.O."/>
        </authorList>
    </citation>
    <scope>NUCLEOTIDE SEQUENCE [LARGE SCALE GENOMIC DNA]</scope>
    <source>
        <strain evidence="7 8">D78</strain>
    </source>
</reference>
<evidence type="ECO:0000256" key="6">
    <source>
        <dbReference type="SAM" id="Phobius"/>
    </source>
</evidence>
<dbReference type="Pfam" id="PF01810">
    <property type="entry name" value="LysE"/>
    <property type="match status" value="1"/>
</dbReference>
<feature type="transmembrane region" description="Helical" evidence="6">
    <location>
        <begin position="72"/>
        <end position="97"/>
    </location>
</feature>
<dbReference type="PIRSF" id="PIRSF006324">
    <property type="entry name" value="LeuE"/>
    <property type="match status" value="1"/>
</dbReference>
<feature type="transmembrane region" description="Helical" evidence="6">
    <location>
        <begin position="103"/>
        <end position="124"/>
    </location>
</feature>
<comment type="caution">
    <text evidence="7">The sequence shown here is derived from an EMBL/GenBank/DDBJ whole genome shotgun (WGS) entry which is preliminary data.</text>
</comment>
<keyword evidence="2" id="KW-1003">Cell membrane</keyword>
<keyword evidence="5 6" id="KW-0472">Membrane</keyword>
<name>A0ABU5E805_9PROT</name>
<feature type="transmembrane region" description="Helical" evidence="6">
    <location>
        <begin position="177"/>
        <end position="202"/>
    </location>
</feature>
<keyword evidence="8" id="KW-1185">Reference proteome</keyword>
<keyword evidence="4 6" id="KW-1133">Transmembrane helix</keyword>
<dbReference type="PANTHER" id="PTHR30086:SF20">
    <property type="entry name" value="ARGININE EXPORTER PROTEIN ARGO-RELATED"/>
    <property type="match status" value="1"/>
</dbReference>
<evidence type="ECO:0000256" key="3">
    <source>
        <dbReference type="ARBA" id="ARBA00022692"/>
    </source>
</evidence>
<evidence type="ECO:0000313" key="8">
    <source>
        <dbReference type="Proteomes" id="UP001279642"/>
    </source>
</evidence>
<dbReference type="InterPro" id="IPR001123">
    <property type="entry name" value="LeuE-type"/>
</dbReference>
<proteinExistence type="predicted"/>
<dbReference type="Proteomes" id="UP001279642">
    <property type="component" value="Unassembled WGS sequence"/>
</dbReference>
<organism evidence="7 8">
    <name type="scientific">Dongia soli</name>
    <dbReference type="NCBI Taxonomy" id="600628"/>
    <lineage>
        <taxon>Bacteria</taxon>
        <taxon>Pseudomonadati</taxon>
        <taxon>Pseudomonadota</taxon>
        <taxon>Alphaproteobacteria</taxon>
        <taxon>Rhodospirillales</taxon>
        <taxon>Dongiaceae</taxon>
        <taxon>Dongia</taxon>
    </lineage>
</organism>
<comment type="subcellular location">
    <subcellularLocation>
        <location evidence="1">Cell membrane</location>
        <topology evidence="1">Multi-pass membrane protein</topology>
    </subcellularLocation>
</comment>
<evidence type="ECO:0000256" key="4">
    <source>
        <dbReference type="ARBA" id="ARBA00022989"/>
    </source>
</evidence>
<evidence type="ECO:0000313" key="7">
    <source>
        <dbReference type="EMBL" id="MDY0881976.1"/>
    </source>
</evidence>
<evidence type="ECO:0000256" key="2">
    <source>
        <dbReference type="ARBA" id="ARBA00022475"/>
    </source>
</evidence>
<dbReference type="EMBL" id="JAXCLW010000001">
    <property type="protein sequence ID" value="MDY0881976.1"/>
    <property type="molecule type" value="Genomic_DNA"/>
</dbReference>
<evidence type="ECO:0000256" key="5">
    <source>
        <dbReference type="ARBA" id="ARBA00023136"/>
    </source>
</evidence>
<keyword evidence="3 6" id="KW-0812">Transmembrane</keyword>